<protein>
    <recommendedName>
        <fullName evidence="4">DUF2975 domain-containing protein</fullName>
    </recommendedName>
</protein>
<evidence type="ECO:0000313" key="3">
    <source>
        <dbReference type="Proteomes" id="UP000034665"/>
    </source>
</evidence>
<name>A0A0G0NIR3_9BACT</name>
<dbReference type="STRING" id="1619013.UT41_C0001G0240"/>
<keyword evidence="1" id="KW-0812">Transmembrane</keyword>
<comment type="caution">
    <text evidence="2">The sequence shown here is derived from an EMBL/GenBank/DDBJ whole genome shotgun (WGS) entry which is preliminary data.</text>
</comment>
<evidence type="ECO:0000256" key="1">
    <source>
        <dbReference type="SAM" id="Phobius"/>
    </source>
</evidence>
<sequence>MKLTKRGSTIFLRTTIFLMGIAVATLCIFLFPWLANVGSIRPEFADLRYVLIGAYITTIPFFIALYQALTLLGFIDKNTAFSGLSVKALTNIKYCALTISAIYTGTLPFLFSLADADDAPGLVAIGLIIIFASLIIATFAAVLQKLLQSAIDIKSENDLTV</sequence>
<dbReference type="EMBL" id="LBWR01000001">
    <property type="protein sequence ID" value="KKR12696.1"/>
    <property type="molecule type" value="Genomic_DNA"/>
</dbReference>
<reference evidence="2 3" key="1">
    <citation type="journal article" date="2015" name="Nature">
        <title>rRNA introns, odd ribosomes, and small enigmatic genomes across a large radiation of phyla.</title>
        <authorList>
            <person name="Brown C.T."/>
            <person name="Hug L.A."/>
            <person name="Thomas B.C."/>
            <person name="Sharon I."/>
            <person name="Castelle C.J."/>
            <person name="Singh A."/>
            <person name="Wilkins M.J."/>
            <person name="Williams K.H."/>
            <person name="Banfield J.F."/>
        </authorList>
    </citation>
    <scope>NUCLEOTIDE SEQUENCE [LARGE SCALE GENOMIC DNA]</scope>
</reference>
<accession>A0A0G0NIR3</accession>
<dbReference type="InterPro" id="IPR021354">
    <property type="entry name" value="DUF2975"/>
</dbReference>
<feature type="transmembrane region" description="Helical" evidence="1">
    <location>
        <begin position="94"/>
        <end position="114"/>
    </location>
</feature>
<proteinExistence type="predicted"/>
<keyword evidence="1" id="KW-1133">Transmembrane helix</keyword>
<dbReference type="PATRIC" id="fig|1619013.3.peg.247"/>
<dbReference type="Pfam" id="PF11188">
    <property type="entry name" value="DUF2975"/>
    <property type="match status" value="1"/>
</dbReference>
<feature type="transmembrane region" description="Helical" evidence="1">
    <location>
        <begin position="47"/>
        <end position="74"/>
    </location>
</feature>
<keyword evidence="1" id="KW-0472">Membrane</keyword>
<dbReference type="AlphaFoldDB" id="A0A0G0NIR3"/>
<feature type="transmembrane region" description="Helical" evidence="1">
    <location>
        <begin position="12"/>
        <end position="35"/>
    </location>
</feature>
<organism evidence="2 3">
    <name type="scientific">Candidatus Wolfebacteria bacterium GW2011_GWC2_39_22</name>
    <dbReference type="NCBI Taxonomy" id="1619013"/>
    <lineage>
        <taxon>Bacteria</taxon>
        <taxon>Candidatus Wolfeibacteriota</taxon>
    </lineage>
</organism>
<evidence type="ECO:0000313" key="2">
    <source>
        <dbReference type="EMBL" id="KKR12696.1"/>
    </source>
</evidence>
<dbReference type="Proteomes" id="UP000034665">
    <property type="component" value="Unassembled WGS sequence"/>
</dbReference>
<evidence type="ECO:0008006" key="4">
    <source>
        <dbReference type="Google" id="ProtNLM"/>
    </source>
</evidence>
<gene>
    <name evidence="2" type="ORF">UT41_C0001G0240</name>
</gene>
<feature type="transmembrane region" description="Helical" evidence="1">
    <location>
        <begin position="120"/>
        <end position="143"/>
    </location>
</feature>